<keyword evidence="4" id="KW-0378">Hydrolase</keyword>
<dbReference type="Gene3D" id="3.90.1570.30">
    <property type="match status" value="1"/>
</dbReference>
<feature type="coiled-coil region" evidence="1">
    <location>
        <begin position="152"/>
        <end position="186"/>
    </location>
</feature>
<dbReference type="Pfam" id="PF08463">
    <property type="entry name" value="EcoEI_R_C"/>
    <property type="match status" value="1"/>
</dbReference>
<dbReference type="AlphaFoldDB" id="A0A6N2Z889"/>
<sequence>MGNFDFLQKKKNFNSFNTACLEAEKSILVSPSTCATITRRALELAVKWLYANDSDLVLPYQDNLSTLIHNNSFIELIDYDMLPLLKYIVKLGNLSVHTSANIERGEAILSLNNLHQFVSWIDYCYSDEYTAEDFNEDLLLHGEEKRTRPDELKNLYERLSSKDKKLEEVIKENEELRKSLTEKRKVNTANYDFKIDEVSEFETRKRYINIELKLAGWEFGKDIWEEIEVQGMPNESGVGYVDYVLYGENGKPLAVVEAKRTSKDPKIGQQQAKLYADCLEKRYSQRPVIFLTNGFDMYIWDDYSDRKVYGFYKKSELQLMIDRRKSKKSLTSVTINDEISNRYYQKEAIRAVCEALENKQRKTLLVCATGTGKTRIAISIVDVLSRHNWIKNILFLADRKALVKQAKKSFTKLLPNLALCNLLDSKDSPEDARMIFSTYPTMMNAIDDTKSKDGKRLFTPGHFDLIIIDESHRSIYKKYKSIFDYFDSYLMGLTATPKDEIDKNTYSVFDMENGVPTYAYEYNKAVEDGYLVDYTSIEFKTKIMEDGIKYDELSDEEKEEYENTFNDDESIGDEIGNNAVNEWLFNSDTIDLVLNKLMTEGLKIEGQEKIGKTIIFAKNTKHARAIVERFNKLYPKYGGNFVKAVDYSINYVDSIIDDFSDKNKLPQIAVSVDMLDTGIDIPEILNLVFFKKVRSKTKFWQMIGRGTRLCPDLLGVDMDKERFLIFDFCNNFEFFKFNPKGFEGNKAETLTEKLFNIKVSMVKELQDIKYIEGEYAELRKELLEELITSVKALNEDSYIVRMNLSYVHKYKNENVWSNIGAVAQNEIREYISPLITSYSDDELAKRFDVVMYNIQLAYLQNNNASKGIRHVMATAEKLSKLGTIPQIQQQKYTIEKAMTEDFWEDSDIFEVEEVRISLRELIKYLEKSSQKIYYTSFEDMIVAEDRNDSVYNANNLKNYKKKVEYYLNSHKDELAIFKLRNNKKITKQDVETLEEILLKQLGNCDDYKKEFGDTPVSQLVRRLVGLDREAANEAFSEFLNNKSFNTKQIHFVKLIVDYVVKNGFIEDNKVLMEDPFRTVGSIIDLFENHIEERNKLIKTINKIKENASEIG</sequence>
<dbReference type="GO" id="GO:0005524">
    <property type="term" value="F:ATP binding"/>
    <property type="evidence" value="ECO:0007669"/>
    <property type="project" value="UniProtKB-KW"/>
</dbReference>
<dbReference type="InterPro" id="IPR014001">
    <property type="entry name" value="Helicase_ATP-bd"/>
</dbReference>
<dbReference type="Pfam" id="PF04851">
    <property type="entry name" value="ResIII"/>
    <property type="match status" value="1"/>
</dbReference>
<dbReference type="CDD" id="cd18799">
    <property type="entry name" value="SF2_C_EcoAI-like"/>
    <property type="match status" value="1"/>
</dbReference>
<dbReference type="InterPro" id="IPR013670">
    <property type="entry name" value="EcoEI_R_C_dom"/>
</dbReference>
<feature type="domain" description="Helicase ATP-binding" evidence="2">
    <location>
        <begin position="354"/>
        <end position="515"/>
    </location>
</feature>
<dbReference type="SUPFAM" id="SSF52540">
    <property type="entry name" value="P-loop containing nucleoside triphosphate hydrolases"/>
    <property type="match status" value="2"/>
</dbReference>
<keyword evidence="1" id="KW-0175">Coiled coil</keyword>
<name>A0A6N2Z889_CLODI</name>
<evidence type="ECO:0000259" key="3">
    <source>
        <dbReference type="PROSITE" id="PS51194"/>
    </source>
</evidence>
<dbReference type="Pfam" id="PF13643">
    <property type="entry name" value="DUF4145"/>
    <property type="match status" value="1"/>
</dbReference>
<feature type="domain" description="Helicase C-terminal" evidence="3">
    <location>
        <begin position="596"/>
        <end position="758"/>
    </location>
</feature>
<dbReference type="PANTHER" id="PTHR47396:SF1">
    <property type="entry name" value="ATP-DEPENDENT HELICASE IRC3-RELATED"/>
    <property type="match status" value="1"/>
</dbReference>
<dbReference type="GO" id="GO:0009307">
    <property type="term" value="P:DNA restriction-modification system"/>
    <property type="evidence" value="ECO:0007669"/>
    <property type="project" value="UniProtKB-KW"/>
</dbReference>
<evidence type="ECO:0000259" key="2">
    <source>
        <dbReference type="PROSITE" id="PS51192"/>
    </source>
</evidence>
<dbReference type="InterPro" id="IPR006935">
    <property type="entry name" value="Helicase/UvrB_N"/>
</dbReference>
<evidence type="ECO:0000313" key="4">
    <source>
        <dbReference type="EMBL" id="VYT74813.1"/>
    </source>
</evidence>
<dbReference type="InterPro" id="IPR007409">
    <property type="entry name" value="Restrct_endonuc_type1_HsdR_N"/>
</dbReference>
<dbReference type="InterPro" id="IPR025285">
    <property type="entry name" value="DUF4145"/>
</dbReference>
<dbReference type="SMART" id="SM00487">
    <property type="entry name" value="DEXDc"/>
    <property type="match status" value="1"/>
</dbReference>
<dbReference type="Gene3D" id="3.40.50.300">
    <property type="entry name" value="P-loop containing nucleotide triphosphate hydrolases"/>
    <property type="match status" value="2"/>
</dbReference>
<reference evidence="4" key="1">
    <citation type="submission" date="2019-11" db="EMBL/GenBank/DDBJ databases">
        <authorList>
            <person name="Feng L."/>
        </authorList>
    </citation>
    <scope>NUCLEOTIDE SEQUENCE</scope>
    <source>
        <strain evidence="4">PdifficileLFYP43</strain>
    </source>
</reference>
<dbReference type="EMBL" id="CACRUR010000002">
    <property type="protein sequence ID" value="VYT74813.1"/>
    <property type="molecule type" value="Genomic_DNA"/>
</dbReference>
<dbReference type="Pfam" id="PF00271">
    <property type="entry name" value="Helicase_C"/>
    <property type="match status" value="1"/>
</dbReference>
<accession>A0A6N2Z889</accession>
<proteinExistence type="predicted"/>
<dbReference type="GO" id="GO:0009035">
    <property type="term" value="F:type I site-specific deoxyribonuclease activity"/>
    <property type="evidence" value="ECO:0007669"/>
    <property type="project" value="UniProtKB-EC"/>
</dbReference>
<dbReference type="RefSeq" id="WP_003439941.1">
    <property type="nucleotide sequence ID" value="NZ_BIUQ01000001.1"/>
</dbReference>
<dbReference type="GO" id="GO:0005829">
    <property type="term" value="C:cytosol"/>
    <property type="evidence" value="ECO:0007669"/>
    <property type="project" value="TreeGrafter"/>
</dbReference>
<dbReference type="EC" id="3.1.21.3" evidence="4"/>
<dbReference type="Pfam" id="PF04313">
    <property type="entry name" value="HSDR_N"/>
    <property type="match status" value="1"/>
</dbReference>
<dbReference type="GO" id="GO:0003677">
    <property type="term" value="F:DNA binding"/>
    <property type="evidence" value="ECO:0007669"/>
    <property type="project" value="UniProtKB-KW"/>
</dbReference>
<dbReference type="InterPro" id="IPR050742">
    <property type="entry name" value="Helicase_Restrict-Modif_Enz"/>
</dbReference>
<gene>
    <name evidence="4" type="primary">hsdR</name>
    <name evidence="4" type="ORF">PDLFYP43_01853</name>
</gene>
<organism evidence="4">
    <name type="scientific">Clostridioides difficile</name>
    <name type="common">Peptoclostridium difficile</name>
    <dbReference type="NCBI Taxonomy" id="1496"/>
    <lineage>
        <taxon>Bacteria</taxon>
        <taxon>Bacillati</taxon>
        <taxon>Bacillota</taxon>
        <taxon>Clostridia</taxon>
        <taxon>Peptostreptococcales</taxon>
        <taxon>Peptostreptococcaceae</taxon>
        <taxon>Clostridioides</taxon>
    </lineage>
</organism>
<dbReference type="InterPro" id="IPR027417">
    <property type="entry name" value="P-loop_NTPase"/>
</dbReference>
<dbReference type="InterPro" id="IPR001650">
    <property type="entry name" value="Helicase_C-like"/>
</dbReference>
<dbReference type="CDD" id="cd18032">
    <property type="entry name" value="DEXHc_RE_I_III_res"/>
    <property type="match status" value="1"/>
</dbReference>
<protein>
    <submittedName>
        <fullName evidence="4">Type-1 restriction enzyme R protein</fullName>
        <ecNumber evidence="4">3.1.21.3</ecNumber>
    </submittedName>
</protein>
<dbReference type="PROSITE" id="PS51194">
    <property type="entry name" value="HELICASE_CTER"/>
    <property type="match status" value="1"/>
</dbReference>
<evidence type="ECO:0000256" key="1">
    <source>
        <dbReference type="SAM" id="Coils"/>
    </source>
</evidence>
<dbReference type="PROSITE" id="PS51192">
    <property type="entry name" value="HELICASE_ATP_BIND_1"/>
    <property type="match status" value="1"/>
</dbReference>
<dbReference type="PANTHER" id="PTHR47396">
    <property type="entry name" value="TYPE I RESTRICTION ENZYME ECOKI R PROTEIN"/>
    <property type="match status" value="1"/>
</dbReference>